<evidence type="ECO:0000313" key="2">
    <source>
        <dbReference type="Proteomes" id="UP001556631"/>
    </source>
</evidence>
<dbReference type="Gene3D" id="6.10.140.2080">
    <property type="match status" value="1"/>
</dbReference>
<dbReference type="RefSeq" id="WP_367994261.1">
    <property type="nucleotide sequence ID" value="NZ_JBFPJR010000018.1"/>
</dbReference>
<dbReference type="EMBL" id="JBFPJR010000018">
    <property type="protein sequence ID" value="MEX0428294.1"/>
    <property type="molecule type" value="Genomic_DNA"/>
</dbReference>
<organism evidence="1 2">
    <name type="scientific">Nocardioides eburneus</name>
    <dbReference type="NCBI Taxonomy" id="3231482"/>
    <lineage>
        <taxon>Bacteria</taxon>
        <taxon>Bacillati</taxon>
        <taxon>Actinomycetota</taxon>
        <taxon>Actinomycetes</taxon>
        <taxon>Propionibacteriales</taxon>
        <taxon>Nocardioidaceae</taxon>
        <taxon>Nocardioides</taxon>
    </lineage>
</organism>
<gene>
    <name evidence="1" type="ORF">AB3X52_11750</name>
</gene>
<dbReference type="Proteomes" id="UP001556631">
    <property type="component" value="Unassembled WGS sequence"/>
</dbReference>
<reference evidence="1 2" key="1">
    <citation type="submission" date="2024-07" db="EMBL/GenBank/DDBJ databases">
        <authorList>
            <person name="Lee S."/>
            <person name="Kang M."/>
        </authorList>
    </citation>
    <scope>NUCLEOTIDE SEQUENCE [LARGE SCALE GENOMIC DNA]</scope>
    <source>
        <strain evidence="1 2">DS6</strain>
    </source>
</reference>
<keyword evidence="2" id="KW-1185">Reference proteome</keyword>
<sequence length="103" mass="11147">MSGESPVGRILDWLRAGYPDGIPPNDYPPVLGVLHRRLTERDIEQIADELALWSVSNGDVPVSADDVRAMVREKAFQRCAPADLARVSAHLAAGGWPLASDIS</sequence>
<proteinExistence type="predicted"/>
<name>A0ABV3T333_9ACTN</name>
<protein>
    <submittedName>
        <fullName evidence="1">DUF3349 domain-containing protein</fullName>
    </submittedName>
</protein>
<dbReference type="Pfam" id="PF11829">
    <property type="entry name" value="DUF3349"/>
    <property type="match status" value="1"/>
</dbReference>
<dbReference type="InterPro" id="IPR021784">
    <property type="entry name" value="DUF3349"/>
</dbReference>
<dbReference type="Gene3D" id="1.10.10.2390">
    <property type="match status" value="1"/>
</dbReference>
<comment type="caution">
    <text evidence="1">The sequence shown here is derived from an EMBL/GenBank/DDBJ whole genome shotgun (WGS) entry which is preliminary data.</text>
</comment>
<accession>A0ABV3T333</accession>
<evidence type="ECO:0000313" key="1">
    <source>
        <dbReference type="EMBL" id="MEX0428294.1"/>
    </source>
</evidence>